<evidence type="ECO:0000313" key="6">
    <source>
        <dbReference type="EMBL" id="MDF0601013.1"/>
    </source>
</evidence>
<reference evidence="6" key="1">
    <citation type="submission" date="2023-03" db="EMBL/GenBank/DDBJ databases">
        <title>Multiphase analysis and comparison of six strains from genera Psychromarinibacter, Lutimaribacter, and Maritimibacter, including a novel species: Psychromarinibacter sediminicola sp. nov.</title>
        <authorList>
            <person name="Wang Y.-H."/>
            <person name="Ye M.-Q."/>
            <person name="Du Z.-J."/>
        </authorList>
    </citation>
    <scope>NUCLEOTIDE SEQUENCE</scope>
    <source>
        <strain evidence="6">C21-152</strain>
    </source>
</reference>
<comment type="caution">
    <text evidence="6">The sequence shown here is derived from an EMBL/GenBank/DDBJ whole genome shotgun (WGS) entry which is preliminary data.</text>
</comment>
<feature type="region of interest" description="Disordered" evidence="4">
    <location>
        <begin position="231"/>
        <end position="251"/>
    </location>
</feature>
<evidence type="ECO:0000313" key="7">
    <source>
        <dbReference type="Proteomes" id="UP001220964"/>
    </source>
</evidence>
<dbReference type="PANTHER" id="PTHR34698">
    <property type="entry name" value="5-OXOPROLINASE SUBUNIT B"/>
    <property type="match status" value="1"/>
</dbReference>
<keyword evidence="7" id="KW-1185">Reference proteome</keyword>
<evidence type="ECO:0000256" key="1">
    <source>
        <dbReference type="ARBA" id="ARBA00022741"/>
    </source>
</evidence>
<dbReference type="Proteomes" id="UP001220964">
    <property type="component" value="Unassembled WGS sequence"/>
</dbReference>
<dbReference type="SMART" id="SM00796">
    <property type="entry name" value="AHS1"/>
    <property type="match status" value="1"/>
</dbReference>
<keyword evidence="3" id="KW-0067">ATP-binding</keyword>
<evidence type="ECO:0000256" key="4">
    <source>
        <dbReference type="SAM" id="MobiDB-lite"/>
    </source>
</evidence>
<gene>
    <name evidence="6" type="ORF">P1J78_09755</name>
</gene>
<organism evidence="6 7">
    <name type="scientific">Psychromarinibacter sediminicola</name>
    <dbReference type="NCBI Taxonomy" id="3033385"/>
    <lineage>
        <taxon>Bacteria</taxon>
        <taxon>Pseudomonadati</taxon>
        <taxon>Pseudomonadota</taxon>
        <taxon>Alphaproteobacteria</taxon>
        <taxon>Rhodobacterales</taxon>
        <taxon>Paracoccaceae</taxon>
        <taxon>Psychromarinibacter</taxon>
    </lineage>
</organism>
<dbReference type="SUPFAM" id="SSF160467">
    <property type="entry name" value="PH0987 N-terminal domain-like"/>
    <property type="match status" value="1"/>
</dbReference>
<dbReference type="InterPro" id="IPR010016">
    <property type="entry name" value="PxpB"/>
</dbReference>
<dbReference type="Gene3D" id="2.40.100.10">
    <property type="entry name" value="Cyclophilin-like"/>
    <property type="match status" value="1"/>
</dbReference>
<sequence>MTDAPAFPAIRDVGLSGLLVTFADTLSEPANRAALAFRAAVDAQGWDGVQETATSLASAFLRYDPLTLDRDALAGRLRDLLAETDWTRAPLPEGRRLWTIPVALGGDAGPQFDEAADAAGLTPDQAREEIAAARTRVLTIGFAPGQAYLGRLPEHWNIPRLQELTPNVPKGALVAAIRQLIVFARPTPTGWRHIGQTAFRSFRPDAETPFPLTPGDEIAFSPVPVRDIEALQDSDDGGATVTPIREEGGPA</sequence>
<dbReference type="GO" id="GO:0005524">
    <property type="term" value="F:ATP binding"/>
    <property type="evidence" value="ECO:0007669"/>
    <property type="project" value="UniProtKB-KW"/>
</dbReference>
<keyword evidence="1" id="KW-0547">Nucleotide-binding</keyword>
<accession>A0AAE3T8R8</accession>
<dbReference type="Pfam" id="PF02682">
    <property type="entry name" value="CT_C_D"/>
    <property type="match status" value="1"/>
</dbReference>
<dbReference type="AlphaFoldDB" id="A0AAE3T8R8"/>
<evidence type="ECO:0000256" key="2">
    <source>
        <dbReference type="ARBA" id="ARBA00022801"/>
    </source>
</evidence>
<dbReference type="InterPro" id="IPR029000">
    <property type="entry name" value="Cyclophilin-like_dom_sf"/>
</dbReference>
<evidence type="ECO:0000256" key="3">
    <source>
        <dbReference type="ARBA" id="ARBA00022840"/>
    </source>
</evidence>
<dbReference type="PANTHER" id="PTHR34698:SF2">
    <property type="entry name" value="5-OXOPROLINASE SUBUNIT B"/>
    <property type="match status" value="1"/>
</dbReference>
<dbReference type="InterPro" id="IPR003833">
    <property type="entry name" value="CT_C_D"/>
</dbReference>
<dbReference type="SUPFAM" id="SSF50891">
    <property type="entry name" value="Cyclophilin-like"/>
    <property type="match status" value="1"/>
</dbReference>
<name>A0AAE3T8R8_9RHOB</name>
<dbReference type="EMBL" id="JARGYC010000021">
    <property type="protein sequence ID" value="MDF0601013.1"/>
    <property type="molecule type" value="Genomic_DNA"/>
</dbReference>
<feature type="domain" description="Carboxyltransferase" evidence="5">
    <location>
        <begin position="8"/>
        <end position="212"/>
    </location>
</feature>
<keyword evidence="2 6" id="KW-0378">Hydrolase</keyword>
<protein>
    <submittedName>
        <fullName evidence="6">Allophanate hydrolase subunit 1</fullName>
    </submittedName>
</protein>
<dbReference type="RefSeq" id="WP_275567155.1">
    <property type="nucleotide sequence ID" value="NZ_JARGYC010000021.1"/>
</dbReference>
<evidence type="ECO:0000259" key="5">
    <source>
        <dbReference type="SMART" id="SM00796"/>
    </source>
</evidence>
<dbReference type="Gene3D" id="3.30.1360.40">
    <property type="match status" value="1"/>
</dbReference>
<proteinExistence type="predicted"/>
<dbReference type="GO" id="GO:0016787">
    <property type="term" value="F:hydrolase activity"/>
    <property type="evidence" value="ECO:0007669"/>
    <property type="project" value="UniProtKB-KW"/>
</dbReference>